<dbReference type="AlphaFoldDB" id="A0A1G5ISS4"/>
<evidence type="ECO:0000313" key="2">
    <source>
        <dbReference type="Proteomes" id="UP000198636"/>
    </source>
</evidence>
<dbReference type="Pfam" id="PF14189">
    <property type="entry name" value="DUF4312"/>
    <property type="match status" value="1"/>
</dbReference>
<reference evidence="1 2" key="1">
    <citation type="submission" date="2016-10" db="EMBL/GenBank/DDBJ databases">
        <authorList>
            <person name="de Groot N.N."/>
        </authorList>
    </citation>
    <scope>NUCLEOTIDE SEQUENCE [LARGE SCALE GENOMIC DNA]</scope>
    <source>
        <strain evidence="1 2">DSM 18978</strain>
    </source>
</reference>
<organism evidence="1 2">
    <name type="scientific">Alkaliphilus peptidifermentans DSM 18978</name>
    <dbReference type="NCBI Taxonomy" id="1120976"/>
    <lineage>
        <taxon>Bacteria</taxon>
        <taxon>Bacillati</taxon>
        <taxon>Bacillota</taxon>
        <taxon>Clostridia</taxon>
        <taxon>Peptostreptococcales</taxon>
        <taxon>Natronincolaceae</taxon>
        <taxon>Alkaliphilus</taxon>
    </lineage>
</organism>
<protein>
    <submittedName>
        <fullName evidence="1">Uncharacterized protein</fullName>
    </submittedName>
</protein>
<dbReference type="STRING" id="1120976.SAMN03080606_02496"/>
<accession>A0A1G5ISS4</accession>
<proteinExistence type="predicted"/>
<dbReference type="Proteomes" id="UP000198636">
    <property type="component" value="Unassembled WGS sequence"/>
</dbReference>
<name>A0A1G5ISS4_9FIRM</name>
<dbReference type="RefSeq" id="WP_091543879.1">
    <property type="nucleotide sequence ID" value="NZ_FMUS01000016.1"/>
</dbReference>
<dbReference type="EMBL" id="FMUS01000016">
    <property type="protein sequence ID" value="SCY79017.1"/>
    <property type="molecule type" value="Genomic_DNA"/>
</dbReference>
<gene>
    <name evidence="1" type="ORF">SAMN03080606_02496</name>
</gene>
<dbReference type="OrthoDB" id="4202626at2"/>
<sequence length="95" mass="11448">MENKQLMKTIHKEFIFEATGKSKEEFFGNVFSMLRKKVYTDIEGVILHMEPVEVYVLNEKEETYTERFLWLFMPRTKGKYTGKVRLVVIIKYIEM</sequence>
<dbReference type="InterPro" id="IPR020037">
    <property type="entry name" value="DUF4312"/>
</dbReference>
<evidence type="ECO:0000313" key="1">
    <source>
        <dbReference type="EMBL" id="SCY79017.1"/>
    </source>
</evidence>
<keyword evidence="2" id="KW-1185">Reference proteome</keyword>